<comment type="caution">
    <text evidence="2">The sequence shown here is derived from an EMBL/GenBank/DDBJ whole genome shotgun (WGS) entry which is preliminary data.</text>
</comment>
<dbReference type="EMBL" id="JAUSVX010000008">
    <property type="protein sequence ID" value="MDQ0471246.1"/>
    <property type="molecule type" value="Genomic_DNA"/>
</dbReference>
<feature type="compositionally biased region" description="Basic and acidic residues" evidence="1">
    <location>
        <begin position="1"/>
        <end position="13"/>
    </location>
</feature>
<feature type="region of interest" description="Disordered" evidence="1">
    <location>
        <begin position="1"/>
        <end position="36"/>
    </location>
</feature>
<evidence type="ECO:0000256" key="1">
    <source>
        <dbReference type="SAM" id="MobiDB-lite"/>
    </source>
</evidence>
<proteinExistence type="predicted"/>
<gene>
    <name evidence="2" type="ORF">QO011_004269</name>
</gene>
<name>A0ABU0JAE9_9HYPH</name>
<dbReference type="RefSeq" id="WP_307276040.1">
    <property type="nucleotide sequence ID" value="NZ_JAUSVX010000008.1"/>
</dbReference>
<accession>A0ABU0JAE9</accession>
<organism evidence="2 3">
    <name type="scientific">Labrys wisconsinensis</name>
    <dbReference type="NCBI Taxonomy" id="425677"/>
    <lineage>
        <taxon>Bacteria</taxon>
        <taxon>Pseudomonadati</taxon>
        <taxon>Pseudomonadota</taxon>
        <taxon>Alphaproteobacteria</taxon>
        <taxon>Hyphomicrobiales</taxon>
        <taxon>Xanthobacteraceae</taxon>
        <taxon>Labrys</taxon>
    </lineage>
</organism>
<protein>
    <submittedName>
        <fullName evidence="2">D-alanyl-D-alanine dipeptidase</fullName>
    </submittedName>
</protein>
<reference evidence="2 3" key="1">
    <citation type="submission" date="2023-07" db="EMBL/GenBank/DDBJ databases">
        <title>Genomic Encyclopedia of Type Strains, Phase IV (KMG-IV): sequencing the most valuable type-strain genomes for metagenomic binning, comparative biology and taxonomic classification.</title>
        <authorList>
            <person name="Goeker M."/>
        </authorList>
    </citation>
    <scope>NUCLEOTIDE SEQUENCE [LARGE SCALE GENOMIC DNA]</scope>
    <source>
        <strain evidence="2 3">DSM 19619</strain>
    </source>
</reference>
<evidence type="ECO:0000313" key="3">
    <source>
        <dbReference type="Proteomes" id="UP001242480"/>
    </source>
</evidence>
<sequence length="90" mass="10256">MTSRTRSSEEAIRQAHSNFTKTKIRQQEAAQAMEREAIERQAQQAKTLRLRALRLAKEADEALLVQQAREAADRAAATAAPKRRREKAKR</sequence>
<dbReference type="Proteomes" id="UP001242480">
    <property type="component" value="Unassembled WGS sequence"/>
</dbReference>
<feature type="region of interest" description="Disordered" evidence="1">
    <location>
        <begin position="70"/>
        <end position="90"/>
    </location>
</feature>
<feature type="compositionally biased region" description="Basic residues" evidence="1">
    <location>
        <begin position="81"/>
        <end position="90"/>
    </location>
</feature>
<keyword evidence="3" id="KW-1185">Reference proteome</keyword>
<evidence type="ECO:0000313" key="2">
    <source>
        <dbReference type="EMBL" id="MDQ0471246.1"/>
    </source>
</evidence>